<proteinExistence type="predicted"/>
<name>F2S461_TRIT1</name>
<gene>
    <name evidence="1" type="ORF">TESG_05740</name>
</gene>
<dbReference type="InterPro" id="IPR038846">
    <property type="entry name" value="RPC9"/>
</dbReference>
<dbReference type="Proteomes" id="UP000009172">
    <property type="component" value="Unassembled WGS sequence"/>
</dbReference>
<sequence>MHRIRFAGVIQDYLIRLEREAEETGTGQSEPGPFESRKLILDPQAATLSNVEVLAYLKSNPPRLSAQAPLPNAKNFVPKPDLRDYNTVVKEYNDYVVRLSPHLLSYPSFTSISPENATGDNSATDLDVALRTLISSLKPFNLTKAEVLMIINLGVGLEAKPEGEGAEDTVMQDGDGENGDAGVDYGALALLDTIIEDREERLADEDVAEILRIVRETLVKKEPAKEEPEETMEES</sequence>
<dbReference type="PANTHER" id="PTHR15561:SF0">
    <property type="entry name" value="DNA-DIRECTED RNA POLYMERASE III SUBUNIT RPC9"/>
    <property type="match status" value="1"/>
</dbReference>
<dbReference type="GO" id="GO:0005666">
    <property type="term" value="C:RNA polymerase III complex"/>
    <property type="evidence" value="ECO:0007669"/>
    <property type="project" value="InterPro"/>
</dbReference>
<evidence type="ECO:0000313" key="1">
    <source>
        <dbReference type="EMBL" id="EGD98360.1"/>
    </source>
</evidence>
<reference evidence="2" key="1">
    <citation type="journal article" date="2012" name="MBio">
        <title>Comparative genome analysis of Trichophyton rubrum and related dermatophytes reveals candidate genes involved in infection.</title>
        <authorList>
            <person name="Martinez D.A."/>
            <person name="Oliver B.G."/>
            <person name="Graeser Y."/>
            <person name="Goldberg J.M."/>
            <person name="Li W."/>
            <person name="Martinez-Rossi N.M."/>
            <person name="Monod M."/>
            <person name="Shelest E."/>
            <person name="Barton R.C."/>
            <person name="Birch E."/>
            <person name="Brakhage A.A."/>
            <person name="Chen Z."/>
            <person name="Gurr S.J."/>
            <person name="Heiman D."/>
            <person name="Heitman J."/>
            <person name="Kosti I."/>
            <person name="Rossi A."/>
            <person name="Saif S."/>
            <person name="Samalova M."/>
            <person name="Saunders C.W."/>
            <person name="Shea T."/>
            <person name="Summerbell R.C."/>
            <person name="Xu J."/>
            <person name="Young S."/>
            <person name="Zeng Q."/>
            <person name="Birren B.W."/>
            <person name="Cuomo C.A."/>
            <person name="White T.C."/>
        </authorList>
    </citation>
    <scope>NUCLEOTIDE SEQUENCE [LARGE SCALE GENOMIC DNA]</scope>
    <source>
        <strain evidence="2">CBS 112818</strain>
    </source>
</reference>
<dbReference type="EMBL" id="GG698510">
    <property type="protein sequence ID" value="EGD98360.1"/>
    <property type="molecule type" value="Genomic_DNA"/>
</dbReference>
<dbReference type="AlphaFoldDB" id="F2S461"/>
<evidence type="ECO:0008006" key="3">
    <source>
        <dbReference type="Google" id="ProtNLM"/>
    </source>
</evidence>
<dbReference type="HOGENOM" id="CLU_071855_0_0_1"/>
<dbReference type="OrthoDB" id="1746530at2759"/>
<organism evidence="1 2">
    <name type="scientific">Trichophyton tonsurans (strain CBS 112818)</name>
    <name type="common">Scalp ringworm fungus</name>
    <dbReference type="NCBI Taxonomy" id="647933"/>
    <lineage>
        <taxon>Eukaryota</taxon>
        <taxon>Fungi</taxon>
        <taxon>Dikarya</taxon>
        <taxon>Ascomycota</taxon>
        <taxon>Pezizomycotina</taxon>
        <taxon>Eurotiomycetes</taxon>
        <taxon>Eurotiomycetidae</taxon>
        <taxon>Onygenales</taxon>
        <taxon>Arthrodermataceae</taxon>
        <taxon>Trichophyton</taxon>
    </lineage>
</organism>
<evidence type="ECO:0000313" key="2">
    <source>
        <dbReference type="Proteomes" id="UP000009172"/>
    </source>
</evidence>
<dbReference type="Gene3D" id="1.20.1250.40">
    <property type="match status" value="1"/>
</dbReference>
<dbReference type="InterPro" id="IPR038324">
    <property type="entry name" value="Rpb4/RPC9_sf"/>
</dbReference>
<keyword evidence="2" id="KW-1185">Reference proteome</keyword>
<accession>F2S461</accession>
<dbReference type="PANTHER" id="PTHR15561">
    <property type="entry name" value="CALCITONIN GENE-RELATED PEPTIDE-RECEPTOR COMPONENT PROTEIN"/>
    <property type="match status" value="1"/>
</dbReference>
<protein>
    <recommendedName>
        <fullName evidence="3">DNA-directed RNA polymerase III subunit RPC9</fullName>
    </recommendedName>
</protein>
<dbReference type="GO" id="GO:0006384">
    <property type="term" value="P:transcription initiation at RNA polymerase III promoter"/>
    <property type="evidence" value="ECO:0007669"/>
    <property type="project" value="InterPro"/>
</dbReference>